<evidence type="ECO:0000313" key="3">
    <source>
        <dbReference type="Proteomes" id="UP000824120"/>
    </source>
</evidence>
<sequence length="65" mass="7253">MEDVKTLAIESVGPEGNGASWLRENQPIFMYKRPQEQTLTMEAVGPNEKTGLFSSSKEPNYPIPI</sequence>
<proteinExistence type="predicted"/>
<feature type="region of interest" description="Disordered" evidence="1">
    <location>
        <begin position="44"/>
        <end position="65"/>
    </location>
</feature>
<dbReference type="AlphaFoldDB" id="A0A9J5YWP9"/>
<protein>
    <submittedName>
        <fullName evidence="2">Uncharacterized protein</fullName>
    </submittedName>
</protein>
<name>A0A9J5YWP9_SOLCO</name>
<evidence type="ECO:0000313" key="2">
    <source>
        <dbReference type="EMBL" id="KAG5605001.1"/>
    </source>
</evidence>
<evidence type="ECO:0000256" key="1">
    <source>
        <dbReference type="SAM" id="MobiDB-lite"/>
    </source>
</evidence>
<reference evidence="2 3" key="1">
    <citation type="submission" date="2020-09" db="EMBL/GenBank/DDBJ databases">
        <title>De no assembly of potato wild relative species, Solanum commersonii.</title>
        <authorList>
            <person name="Cho K."/>
        </authorList>
    </citation>
    <scope>NUCLEOTIDE SEQUENCE [LARGE SCALE GENOMIC DNA]</scope>
    <source>
        <strain evidence="2">LZ3.2</strain>
        <tissue evidence="2">Leaf</tissue>
    </source>
</reference>
<gene>
    <name evidence="2" type="ORF">H5410_026493</name>
</gene>
<dbReference type="Proteomes" id="UP000824120">
    <property type="component" value="Chromosome 5"/>
</dbReference>
<keyword evidence="3" id="KW-1185">Reference proteome</keyword>
<organism evidence="2 3">
    <name type="scientific">Solanum commersonii</name>
    <name type="common">Commerson's wild potato</name>
    <name type="synonym">Commerson's nightshade</name>
    <dbReference type="NCBI Taxonomy" id="4109"/>
    <lineage>
        <taxon>Eukaryota</taxon>
        <taxon>Viridiplantae</taxon>
        <taxon>Streptophyta</taxon>
        <taxon>Embryophyta</taxon>
        <taxon>Tracheophyta</taxon>
        <taxon>Spermatophyta</taxon>
        <taxon>Magnoliopsida</taxon>
        <taxon>eudicotyledons</taxon>
        <taxon>Gunneridae</taxon>
        <taxon>Pentapetalae</taxon>
        <taxon>asterids</taxon>
        <taxon>lamiids</taxon>
        <taxon>Solanales</taxon>
        <taxon>Solanaceae</taxon>
        <taxon>Solanoideae</taxon>
        <taxon>Solaneae</taxon>
        <taxon>Solanum</taxon>
    </lineage>
</organism>
<accession>A0A9J5YWP9</accession>
<dbReference type="EMBL" id="JACXVP010000005">
    <property type="protein sequence ID" value="KAG5605001.1"/>
    <property type="molecule type" value="Genomic_DNA"/>
</dbReference>
<comment type="caution">
    <text evidence="2">The sequence shown here is derived from an EMBL/GenBank/DDBJ whole genome shotgun (WGS) entry which is preliminary data.</text>
</comment>